<comment type="caution">
    <text evidence="1">The sequence shown here is derived from an EMBL/GenBank/DDBJ whole genome shotgun (WGS) entry which is preliminary data.</text>
</comment>
<evidence type="ECO:0000313" key="2">
    <source>
        <dbReference type="Proteomes" id="UP001642484"/>
    </source>
</evidence>
<keyword evidence="2" id="KW-1185">Reference proteome</keyword>
<evidence type="ECO:0000313" key="1">
    <source>
        <dbReference type="EMBL" id="CAK9005904.1"/>
    </source>
</evidence>
<gene>
    <name evidence="1" type="ORF">CCMP2556_LOCUS8245</name>
</gene>
<organism evidence="1 2">
    <name type="scientific">Durusdinium trenchii</name>
    <dbReference type="NCBI Taxonomy" id="1381693"/>
    <lineage>
        <taxon>Eukaryota</taxon>
        <taxon>Sar</taxon>
        <taxon>Alveolata</taxon>
        <taxon>Dinophyceae</taxon>
        <taxon>Suessiales</taxon>
        <taxon>Symbiodiniaceae</taxon>
        <taxon>Durusdinium</taxon>
    </lineage>
</organism>
<sequence length="1105" mass="121129">MLKDRFDEEPDDVDVVQQSILRATQAFEASQALRPAFVQKILERCSQATLFEGSRRRLSFRPSLNQKTLLDVDFNATLVGLQQRRTKLSPSIEQKGGFFETCRKEDVGQMRKEEVLLGTSQGFCKRGMGTAVWARNGSDKGGFCCPWKEPWCGGCAMPNQHGDGCGRCRGGWVLENGRCTACMDIPWRDPDGRNCFALTREECSSKRFHGTSSATACCACGGGMREATPFRYYTEPMLLGQRDVVGHPLPRTAERYSMDSSCALLDLNLTVDGHTGALKLVPGRSTVGCGQRWSESSHVSCAITAHEGGMNFTTQLVVEVSNFLAWESSMLIVPADRSQTFPAQHSSRIVESLAVACLPQQGKWLELNGNGTMLVKPNTTNASQIPGLTALNVPGLEKASGSLCRVSDATNESREAFVVVVTPQIWSSICYPRQSLAVALNISLNPMQPMDGGLPGGHVPPSRYSASCQADQKEFEVIFDELSGEASASGFSVFHLDPQSGALHVSPEASLSHLFDLLQTNKQRASVKLSCIILGHFEWQVGIPVPPIRGDIDIFIEDSTCWAPALESVHGWIMQEQHDLSEAKCRADCRADGHCGVYKWVENNFSTPKCYFLIPCGPHSPDCHWLPSATEKISTCGLGKTCLSLTARQPVWLYQGQFCPSALAVEPETDKLSWIYIKKEVVVTAQDLFYMQGAATDPEAKCAAQGLLLTRSNATWDFQDSASYMELFGEHVACLEGRDGSSPILVAFAEGKAELKVSHAKSHIGEDLMLTLQHDLCSTLGLGMNETNADSQPDAFLIDDPTTATPNDFSLHPCDCFPMSWGNHAPVISDSFLSVPAGSNNVFRPKVIEIAQGSYMCEQASLIVSQYEPSDMQQCRDECLLSFGCKFVWFGTAASLQQCRLYKDCHSLLMVESASGMLASVPKEDEEVCRIADGAKCWAVSKRRAFLNASTGAYGASKPCRHQSLVEQCDSKLLLGGLGIERCFGCVYSLVEKEEAWQQKRRLPQEFRTGTRLTFSCWEERYAAVTPEGVLGARNATYTISCTGGQWWGPDMEFGLSGFACGQCAQIIHPNYAAYQEQQHQASWMCTFWGGVKGAIRPPGYCSDG</sequence>
<dbReference type="EMBL" id="CAXAMN010003736">
    <property type="protein sequence ID" value="CAK9005904.1"/>
    <property type="molecule type" value="Genomic_DNA"/>
</dbReference>
<accession>A0ABP0IV02</accession>
<reference evidence="1 2" key="1">
    <citation type="submission" date="2024-02" db="EMBL/GenBank/DDBJ databases">
        <authorList>
            <person name="Chen Y."/>
            <person name="Shah S."/>
            <person name="Dougan E. K."/>
            <person name="Thang M."/>
            <person name="Chan C."/>
        </authorList>
    </citation>
    <scope>NUCLEOTIDE SEQUENCE [LARGE SCALE GENOMIC DNA]</scope>
</reference>
<name>A0ABP0IV02_9DINO</name>
<dbReference type="Proteomes" id="UP001642484">
    <property type="component" value="Unassembled WGS sequence"/>
</dbReference>
<proteinExistence type="predicted"/>
<protein>
    <submittedName>
        <fullName evidence="1">Uncharacterized protein</fullName>
    </submittedName>
</protein>